<keyword evidence="2" id="KW-0328">Glycosyltransferase</keyword>
<evidence type="ECO:0000259" key="6">
    <source>
        <dbReference type="Pfam" id="PF13844"/>
    </source>
</evidence>
<keyword evidence="4" id="KW-0677">Repeat</keyword>
<dbReference type="Pfam" id="PF13844">
    <property type="entry name" value="Glyco_transf_41"/>
    <property type="match status" value="2"/>
</dbReference>
<dbReference type="SUPFAM" id="SSF53756">
    <property type="entry name" value="UDP-Glycosyltransferase/glycogen phosphorylase"/>
    <property type="match status" value="1"/>
</dbReference>
<dbReference type="PANTHER" id="PTHR44835:SF1">
    <property type="entry name" value="PROTEIN O-GLCNAC TRANSFERASE"/>
    <property type="match status" value="1"/>
</dbReference>
<sequence length="501" mass="58345">MDLGDLDNRYGAVLKLLDQEAPQQALDRLNRLVREEGYAPDEEWRILQYYSQCYYKLFDKQKCREYSWAALQHSEGQPFRIQQLEFSDYLFMLHYYPEVTDAEMRQLHFAYDQFTRAVQQYEHNLARHCHNKLRIGYIAGEFTDNVVSYFTIQLLLAYDRNAFDVYCYQLYEGRDLLSDDIEQQIAMMRRYPRNVEYSRVAQDIYADEIDILFDFDVHASGGRTMAVMSYRPAPVQVAGIGYMSTSGSSAVDYFLGDPHCDPEGLHDADFREEIWRLPHSHFCYTPSVRVLNVKKEYKLHEPIVFGSFNNFLKINEAMLEDWLQIIRQVPGSRILIKNSSHKTNALKIIGRQLNRIGFKPEEYILEDATGDYLARYLDVDILLDTYPYTGGGTTCEALYMGVPVIARYGRRHGERFSYSILQNIGLGELACATREEYIAKAVALAKDKELLHILHQQIPVMMQHSPLMDGPAYVQAVEDMYRTIWAKWQQKQEAAIVTPNM</sequence>
<dbReference type="RefSeq" id="WP_075442315.1">
    <property type="nucleotide sequence ID" value="NZ_FOQK01000004.1"/>
</dbReference>
<dbReference type="Proteomes" id="UP000183639">
    <property type="component" value="Unassembled WGS sequence"/>
</dbReference>
<keyword evidence="5" id="KW-0802">TPR repeat</keyword>
<name>A0A1I3CML3_SELRU</name>
<comment type="pathway">
    <text evidence="1">Protein modification; protein glycosylation.</text>
</comment>
<protein>
    <submittedName>
        <fullName evidence="7">Glycosyl transferase family 41</fullName>
    </submittedName>
</protein>
<dbReference type="EMBL" id="FOQK01000004">
    <property type="protein sequence ID" value="SFH75727.1"/>
    <property type="molecule type" value="Genomic_DNA"/>
</dbReference>
<gene>
    <name evidence="7" type="ORF">SAMN04487861_10420</name>
</gene>
<dbReference type="OrthoDB" id="1660777at2"/>
<dbReference type="Gene3D" id="3.40.50.11380">
    <property type="match status" value="1"/>
</dbReference>
<dbReference type="PANTHER" id="PTHR44835">
    <property type="entry name" value="UDP-N-ACETYLGLUCOSAMINE--PEPTIDE N-ACETYLGLUCOSAMINYLTRANSFERASE SPINDLY-RELATED"/>
    <property type="match status" value="1"/>
</dbReference>
<feature type="domain" description="O-GlcNAc transferase C-terminal" evidence="6">
    <location>
        <begin position="286"/>
        <end position="476"/>
    </location>
</feature>
<feature type="domain" description="O-GlcNAc transferase C-terminal" evidence="6">
    <location>
        <begin position="120"/>
        <end position="282"/>
    </location>
</feature>
<evidence type="ECO:0000256" key="2">
    <source>
        <dbReference type="ARBA" id="ARBA00022676"/>
    </source>
</evidence>
<proteinExistence type="predicted"/>
<evidence type="ECO:0000256" key="3">
    <source>
        <dbReference type="ARBA" id="ARBA00022679"/>
    </source>
</evidence>
<dbReference type="GO" id="GO:0016757">
    <property type="term" value="F:glycosyltransferase activity"/>
    <property type="evidence" value="ECO:0007669"/>
    <property type="project" value="UniProtKB-KW"/>
</dbReference>
<dbReference type="Gene3D" id="3.40.50.2000">
    <property type="entry name" value="Glycogen Phosphorylase B"/>
    <property type="match status" value="1"/>
</dbReference>
<organism evidence="7 8">
    <name type="scientific">Selenomonas ruminantium</name>
    <dbReference type="NCBI Taxonomy" id="971"/>
    <lineage>
        <taxon>Bacteria</taxon>
        <taxon>Bacillati</taxon>
        <taxon>Bacillota</taxon>
        <taxon>Negativicutes</taxon>
        <taxon>Selenomonadales</taxon>
        <taxon>Selenomonadaceae</taxon>
        <taxon>Selenomonas</taxon>
    </lineage>
</organism>
<evidence type="ECO:0000313" key="8">
    <source>
        <dbReference type="Proteomes" id="UP000183639"/>
    </source>
</evidence>
<accession>A0A1I3CML3</accession>
<keyword evidence="3 7" id="KW-0808">Transferase</keyword>
<dbReference type="AlphaFoldDB" id="A0A1I3CML3"/>
<reference evidence="7 8" key="1">
    <citation type="submission" date="2016-10" db="EMBL/GenBank/DDBJ databases">
        <authorList>
            <person name="de Groot N.N."/>
        </authorList>
    </citation>
    <scope>NUCLEOTIDE SEQUENCE [LARGE SCALE GENOMIC DNA]</scope>
    <source>
        <strain evidence="7 8">Z108</strain>
    </source>
</reference>
<evidence type="ECO:0000313" key="7">
    <source>
        <dbReference type="EMBL" id="SFH75727.1"/>
    </source>
</evidence>
<dbReference type="InterPro" id="IPR051939">
    <property type="entry name" value="Glycosyltr_41/O-GlcNAc_trsf"/>
</dbReference>
<evidence type="ECO:0000256" key="4">
    <source>
        <dbReference type="ARBA" id="ARBA00022737"/>
    </source>
</evidence>
<evidence type="ECO:0000256" key="1">
    <source>
        <dbReference type="ARBA" id="ARBA00004922"/>
    </source>
</evidence>
<dbReference type="InterPro" id="IPR029489">
    <property type="entry name" value="OGT/SEC/SPY_C"/>
</dbReference>
<evidence type="ECO:0000256" key="5">
    <source>
        <dbReference type="ARBA" id="ARBA00022803"/>
    </source>
</evidence>